<organism evidence="3">
    <name type="scientific">Podoviridae sp. ctU557</name>
    <dbReference type="NCBI Taxonomy" id="2827736"/>
    <lineage>
        <taxon>Viruses</taxon>
        <taxon>Duplodnaviria</taxon>
        <taxon>Heunggongvirae</taxon>
        <taxon>Uroviricota</taxon>
        <taxon>Caudoviricetes</taxon>
    </lineage>
</organism>
<proteinExistence type="predicted"/>
<dbReference type="EMBL" id="BK032771">
    <property type="protein sequence ID" value="DAF59511.1"/>
    <property type="molecule type" value="Genomic_DNA"/>
</dbReference>
<feature type="region of interest" description="Disordered" evidence="2">
    <location>
        <begin position="163"/>
        <end position="188"/>
    </location>
</feature>
<name>A0A8S5T958_9CAUD</name>
<keyword evidence="1" id="KW-0175">Coiled coil</keyword>
<evidence type="ECO:0000256" key="2">
    <source>
        <dbReference type="SAM" id="MobiDB-lite"/>
    </source>
</evidence>
<reference evidence="3" key="1">
    <citation type="journal article" date="2021" name="Proc. Natl. Acad. Sci. U.S.A.">
        <title>A Catalog of Tens of Thousands of Viruses from Human Metagenomes Reveals Hidden Associations with Chronic Diseases.</title>
        <authorList>
            <person name="Tisza M.J."/>
            <person name="Buck C.B."/>
        </authorList>
    </citation>
    <scope>NUCLEOTIDE SEQUENCE</scope>
    <source>
        <strain evidence="3">CtU557</strain>
    </source>
</reference>
<sequence>MKFIKGYKLISQEELSKLETDAEVRGAKESKQRIDELKRSIEKKNGEIDHLRQQQEDLCKTAERQIDRLEAKISVLEEERDEVREIEKQSLKNADTVAILKAKEESLDKREKLLDKREEKLADAEETKKMAAYADGLADGLRKAHEITEKDRENALKVAMVSAASHTSPETMKELNDVHQLTAGNSQK</sequence>
<feature type="coiled-coil region" evidence="1">
    <location>
        <begin position="27"/>
        <end position="130"/>
    </location>
</feature>
<protein>
    <submittedName>
        <fullName evidence="3">Nucleoporin</fullName>
    </submittedName>
</protein>
<evidence type="ECO:0000256" key="1">
    <source>
        <dbReference type="SAM" id="Coils"/>
    </source>
</evidence>
<accession>A0A8S5T958</accession>
<evidence type="ECO:0000313" key="3">
    <source>
        <dbReference type="EMBL" id="DAF59511.1"/>
    </source>
</evidence>